<gene>
    <name evidence="1" type="ORF">R3P38DRAFT_1957764</name>
</gene>
<comment type="caution">
    <text evidence="1">The sequence shown here is derived from an EMBL/GenBank/DDBJ whole genome shotgun (WGS) entry which is preliminary data.</text>
</comment>
<proteinExistence type="predicted"/>
<keyword evidence="2" id="KW-1185">Reference proteome</keyword>
<sequence>MAAASRGSAMKTGAIWMLDGCWRVGEARRVFLGCDPGIQSLFFLEFLSFLEGADWYDRLSSHSCKSALRPVLVATRSGRWVAPPTLPHVLSRYTLASIQHYSFGVTSTYPEASSVALSFPLFPHPIWHSPRLPGPPASTYAKPFAPFVSGVMNIVWDRLWKESPDNLKRHPKRLHIRGASDDTLPPIPQACDKRRGVCMVG</sequence>
<dbReference type="Proteomes" id="UP001362999">
    <property type="component" value="Unassembled WGS sequence"/>
</dbReference>
<evidence type="ECO:0000313" key="1">
    <source>
        <dbReference type="EMBL" id="KAK6996717.1"/>
    </source>
</evidence>
<evidence type="ECO:0000313" key="2">
    <source>
        <dbReference type="Proteomes" id="UP001362999"/>
    </source>
</evidence>
<reference evidence="1 2" key="1">
    <citation type="journal article" date="2024" name="J Genomics">
        <title>Draft genome sequencing and assembly of Favolaschia claudopus CIRM-BRFM 2984 isolated from oak limbs.</title>
        <authorList>
            <person name="Navarro D."/>
            <person name="Drula E."/>
            <person name="Chaduli D."/>
            <person name="Cazenave R."/>
            <person name="Ahrendt S."/>
            <person name="Wang J."/>
            <person name="Lipzen A."/>
            <person name="Daum C."/>
            <person name="Barry K."/>
            <person name="Grigoriev I.V."/>
            <person name="Favel A."/>
            <person name="Rosso M.N."/>
            <person name="Martin F."/>
        </authorList>
    </citation>
    <scope>NUCLEOTIDE SEQUENCE [LARGE SCALE GENOMIC DNA]</scope>
    <source>
        <strain evidence="1 2">CIRM-BRFM 2984</strain>
    </source>
</reference>
<dbReference type="EMBL" id="JAWWNJ010000096">
    <property type="protein sequence ID" value="KAK6996717.1"/>
    <property type="molecule type" value="Genomic_DNA"/>
</dbReference>
<organism evidence="1 2">
    <name type="scientific">Favolaschia claudopus</name>
    <dbReference type="NCBI Taxonomy" id="2862362"/>
    <lineage>
        <taxon>Eukaryota</taxon>
        <taxon>Fungi</taxon>
        <taxon>Dikarya</taxon>
        <taxon>Basidiomycota</taxon>
        <taxon>Agaricomycotina</taxon>
        <taxon>Agaricomycetes</taxon>
        <taxon>Agaricomycetidae</taxon>
        <taxon>Agaricales</taxon>
        <taxon>Marasmiineae</taxon>
        <taxon>Mycenaceae</taxon>
        <taxon>Favolaschia</taxon>
    </lineage>
</organism>
<accession>A0AAW0A193</accession>
<name>A0AAW0A193_9AGAR</name>
<dbReference type="AlphaFoldDB" id="A0AAW0A193"/>
<protein>
    <submittedName>
        <fullName evidence="1">Uncharacterized protein</fullName>
    </submittedName>
</protein>